<evidence type="ECO:0000256" key="1">
    <source>
        <dbReference type="ARBA" id="ARBA00009497"/>
    </source>
</evidence>
<dbReference type="OrthoDB" id="9797023at2"/>
<dbReference type="PANTHER" id="PTHR42932:SF1">
    <property type="entry name" value="GENERAL STRESS PROTEIN 20U"/>
    <property type="match status" value="1"/>
</dbReference>
<dbReference type="HOGENOM" id="CLU_098183_2_2_10"/>
<dbReference type="InterPro" id="IPR023188">
    <property type="entry name" value="DPS_DNA-bd_CS"/>
</dbReference>
<dbReference type="InterPro" id="IPR008331">
    <property type="entry name" value="Ferritin_DPS_dom"/>
</dbReference>
<dbReference type="Proteomes" id="UP000018439">
    <property type="component" value="Chromosome"/>
</dbReference>
<sequence length="158" mass="18273">MKTLDYIKLNEAGSNKVIDSLQVLLADLQVYYTNLRNFHWNIKGRGFFQLHEAFEKMYDDVNEKVDEVAERILMLGGVPENKFSNYLKVARVKEEDVQSDGMKAIENILETIGHLIVEERKIIEIAGDNKDEATVSMMSDYLVEQEKSVWMLTSFMSK</sequence>
<dbReference type="AlphaFoldDB" id="F3ZSG4"/>
<dbReference type="InterPro" id="IPR009078">
    <property type="entry name" value="Ferritin-like_SF"/>
</dbReference>
<organism evidence="4 5">
    <name type="scientific">Bacteroides coprosuis DSM 18011</name>
    <dbReference type="NCBI Taxonomy" id="679937"/>
    <lineage>
        <taxon>Bacteria</taxon>
        <taxon>Pseudomonadati</taxon>
        <taxon>Bacteroidota</taxon>
        <taxon>Bacteroidia</taxon>
        <taxon>Bacteroidales</taxon>
        <taxon>Bacteroidaceae</taxon>
        <taxon>Bacteroides</taxon>
    </lineage>
</organism>
<reference evidence="4 5" key="1">
    <citation type="journal article" date="2011" name="Stand. Genomic Sci.">
        <title>Non-contiguous finished genome sequence of Bacteroides coprosuis type strain (PC139).</title>
        <authorList>
            <person name="Land M."/>
            <person name="Held B."/>
            <person name="Gronow S."/>
            <person name="Abt B."/>
            <person name="Lucas S."/>
            <person name="Del Rio T.G."/>
            <person name="Nolan M."/>
            <person name="Tice H."/>
            <person name="Cheng J.F."/>
            <person name="Pitluck S."/>
            <person name="Liolios K."/>
            <person name="Pagani I."/>
            <person name="Ivanova N."/>
            <person name="Mavromatis K."/>
            <person name="Mikhailova N."/>
            <person name="Pati A."/>
            <person name="Tapia R."/>
            <person name="Han C."/>
            <person name="Goodwin L."/>
            <person name="Chen A."/>
            <person name="Palaniappan K."/>
            <person name="Hauser L."/>
            <person name="Brambilla E.M."/>
            <person name="Rohde M."/>
            <person name="Goker M."/>
            <person name="Detter J.C."/>
            <person name="Woyke T."/>
            <person name="Bristow J."/>
            <person name="Eisen J.A."/>
            <person name="Markowitz V."/>
            <person name="Hugenholtz P."/>
            <person name="Kyrpides N.C."/>
            <person name="Klenk H.P."/>
            <person name="Lapidus A."/>
        </authorList>
    </citation>
    <scope>NUCLEOTIDE SEQUENCE</scope>
    <source>
        <strain evidence="4 5">DSM 18011</strain>
    </source>
</reference>
<gene>
    <name evidence="4" type="ORF">Bcop_1939</name>
</gene>
<accession>F3ZSG4</accession>
<keyword evidence="5" id="KW-1185">Reference proteome</keyword>
<dbReference type="Pfam" id="PF00210">
    <property type="entry name" value="Ferritin"/>
    <property type="match status" value="1"/>
</dbReference>
<evidence type="ECO:0000313" key="5">
    <source>
        <dbReference type="Proteomes" id="UP000018439"/>
    </source>
</evidence>
<evidence type="ECO:0000313" key="4">
    <source>
        <dbReference type="EMBL" id="EGJ72116.1"/>
    </source>
</evidence>
<dbReference type="InterPro" id="IPR002177">
    <property type="entry name" value="DPS_DNA-bd"/>
</dbReference>
<comment type="similarity">
    <text evidence="1 2">Belongs to the Dps family.</text>
</comment>
<evidence type="ECO:0000259" key="3">
    <source>
        <dbReference type="Pfam" id="PF00210"/>
    </source>
</evidence>
<protein>
    <submittedName>
        <fullName evidence="4">Ferritin Dps family protein</fullName>
    </submittedName>
</protein>
<name>F3ZSG4_9BACE</name>
<dbReference type="SUPFAM" id="SSF47240">
    <property type="entry name" value="Ferritin-like"/>
    <property type="match status" value="1"/>
</dbReference>
<dbReference type="PRINTS" id="PR01346">
    <property type="entry name" value="HELNAPAPROT"/>
</dbReference>
<dbReference type="Gene3D" id="1.20.1260.10">
    <property type="match status" value="1"/>
</dbReference>
<dbReference type="InterPro" id="IPR012347">
    <property type="entry name" value="Ferritin-like"/>
</dbReference>
<proteinExistence type="inferred from homology"/>
<dbReference type="EMBL" id="CM001167">
    <property type="protein sequence ID" value="EGJ72116.1"/>
    <property type="molecule type" value="Genomic_DNA"/>
</dbReference>
<evidence type="ECO:0000256" key="2">
    <source>
        <dbReference type="RuleBase" id="RU003875"/>
    </source>
</evidence>
<dbReference type="PANTHER" id="PTHR42932">
    <property type="entry name" value="GENERAL STRESS PROTEIN 20U"/>
    <property type="match status" value="1"/>
</dbReference>
<feature type="domain" description="Ferritin/DPS" evidence="3">
    <location>
        <begin position="19"/>
        <end position="157"/>
    </location>
</feature>
<dbReference type="PROSITE" id="PS00818">
    <property type="entry name" value="DPS_1"/>
    <property type="match status" value="1"/>
</dbReference>
<dbReference type="PIRSF" id="PIRSF005900">
    <property type="entry name" value="Dps"/>
    <property type="match status" value="1"/>
</dbReference>
<dbReference type="STRING" id="679937.Bcop_1939"/>
<dbReference type="CDD" id="cd01043">
    <property type="entry name" value="DPS"/>
    <property type="match status" value="1"/>
</dbReference>
<dbReference type="PROSITE" id="PS00819">
    <property type="entry name" value="DPS_2"/>
    <property type="match status" value="1"/>
</dbReference>
<dbReference type="eggNOG" id="COG0783">
    <property type="taxonomic scope" value="Bacteria"/>
</dbReference>
<dbReference type="GO" id="GO:0008199">
    <property type="term" value="F:ferric iron binding"/>
    <property type="evidence" value="ECO:0007669"/>
    <property type="project" value="InterPro"/>
</dbReference>
<dbReference type="GO" id="GO:0016722">
    <property type="term" value="F:oxidoreductase activity, acting on metal ions"/>
    <property type="evidence" value="ECO:0007669"/>
    <property type="project" value="InterPro"/>
</dbReference>